<dbReference type="InterPro" id="IPR004107">
    <property type="entry name" value="Integrase_SAM-like_N"/>
</dbReference>
<comment type="similarity">
    <text evidence="1">Belongs to the 'phage' integrase family.</text>
</comment>
<dbReference type="OrthoDB" id="9801717at2"/>
<evidence type="ECO:0000259" key="7">
    <source>
        <dbReference type="PROSITE" id="PS51900"/>
    </source>
</evidence>
<feature type="domain" description="Core-binding (CB)" evidence="7">
    <location>
        <begin position="103"/>
        <end position="193"/>
    </location>
</feature>
<organism evidence="8 9">
    <name type="scientific">Neolewinella litorea</name>
    <dbReference type="NCBI Taxonomy" id="2562452"/>
    <lineage>
        <taxon>Bacteria</taxon>
        <taxon>Pseudomonadati</taxon>
        <taxon>Bacteroidota</taxon>
        <taxon>Saprospiria</taxon>
        <taxon>Saprospirales</taxon>
        <taxon>Lewinellaceae</taxon>
        <taxon>Neolewinella</taxon>
    </lineage>
</organism>
<evidence type="ECO:0000256" key="1">
    <source>
        <dbReference type="ARBA" id="ARBA00008857"/>
    </source>
</evidence>
<keyword evidence="3 5" id="KW-0238">DNA-binding</keyword>
<dbReference type="Proteomes" id="UP000308528">
    <property type="component" value="Unassembled WGS sequence"/>
</dbReference>
<protein>
    <submittedName>
        <fullName evidence="8">Integrase</fullName>
    </submittedName>
</protein>
<dbReference type="Gene3D" id="1.10.443.10">
    <property type="entry name" value="Intergrase catalytic core"/>
    <property type="match status" value="1"/>
</dbReference>
<evidence type="ECO:0000256" key="4">
    <source>
        <dbReference type="ARBA" id="ARBA00023172"/>
    </source>
</evidence>
<dbReference type="InterPro" id="IPR002104">
    <property type="entry name" value="Integrase_catalytic"/>
</dbReference>
<sequence>MRWTGFLWSKTMGNMVLIQKVVGRTGTRYVFRPKGYIENFPAACGHIAGVRYHMEQRYWSAPAVAATLRGLSDAVGRDRLEWTYTLVEAPDRAKRRGEGGSEGETRTLPARWQERLLRTEEALRVQRYSWRTVKGYMAHLRGFFRACANLEPGDVTTETVKQYILRRSGAGGYSSSSQHQLLNSLKFWMEHIEGREKTFIELRPRKEHKLPQVLSTQEVSRLFAAVENPKHRCILKVIYGGGLRLGEVCRLRLADIHVDRLQIYIRSGKGNKDRYTTLPQSLIAELNRYVEAYQPDYWLFEGQHGGQYSPRSVQAILKRAVKRSGVNPHATVHTLRHSYATHLLEQGTSLRHIQELLGHNSSRTTEIYTHISSKERQRIISPLDRLTDGGGGEENP</sequence>
<dbReference type="PANTHER" id="PTHR30349:SF64">
    <property type="entry name" value="PROPHAGE INTEGRASE INTD-RELATED"/>
    <property type="match status" value="1"/>
</dbReference>
<dbReference type="PROSITE" id="PS51900">
    <property type="entry name" value="CB"/>
    <property type="match status" value="1"/>
</dbReference>
<reference evidence="8 9" key="1">
    <citation type="submission" date="2019-04" db="EMBL/GenBank/DDBJ databases">
        <title>Lewinella litorea sp. nov., isolated from a marine sand.</title>
        <authorList>
            <person name="Yoon J.-H."/>
        </authorList>
    </citation>
    <scope>NUCLEOTIDE SEQUENCE [LARGE SCALE GENOMIC DNA]</scope>
    <source>
        <strain evidence="8 9">HSMS-39</strain>
    </source>
</reference>
<accession>A0A4S4NDZ7</accession>
<dbReference type="InterPro" id="IPR013762">
    <property type="entry name" value="Integrase-like_cat_sf"/>
</dbReference>
<dbReference type="SUPFAM" id="SSF56349">
    <property type="entry name" value="DNA breaking-rejoining enzymes"/>
    <property type="match status" value="1"/>
</dbReference>
<evidence type="ECO:0000256" key="2">
    <source>
        <dbReference type="ARBA" id="ARBA00022908"/>
    </source>
</evidence>
<dbReference type="PROSITE" id="PS51898">
    <property type="entry name" value="TYR_RECOMBINASE"/>
    <property type="match status" value="1"/>
</dbReference>
<dbReference type="GO" id="GO:0015074">
    <property type="term" value="P:DNA integration"/>
    <property type="evidence" value="ECO:0007669"/>
    <property type="project" value="UniProtKB-KW"/>
</dbReference>
<dbReference type="InterPro" id="IPR011010">
    <property type="entry name" value="DNA_brk_join_enz"/>
</dbReference>
<evidence type="ECO:0000256" key="5">
    <source>
        <dbReference type="PROSITE-ProRule" id="PRU01248"/>
    </source>
</evidence>
<dbReference type="InterPro" id="IPR010998">
    <property type="entry name" value="Integrase_recombinase_N"/>
</dbReference>
<dbReference type="GO" id="GO:0003677">
    <property type="term" value="F:DNA binding"/>
    <property type="evidence" value="ECO:0007669"/>
    <property type="project" value="UniProtKB-UniRule"/>
</dbReference>
<dbReference type="EMBL" id="SRSF01000010">
    <property type="protein sequence ID" value="THH36298.1"/>
    <property type="molecule type" value="Genomic_DNA"/>
</dbReference>
<name>A0A4S4NDZ7_9BACT</name>
<dbReference type="GO" id="GO:0006310">
    <property type="term" value="P:DNA recombination"/>
    <property type="evidence" value="ECO:0007669"/>
    <property type="project" value="UniProtKB-KW"/>
</dbReference>
<proteinExistence type="inferred from homology"/>
<evidence type="ECO:0000313" key="9">
    <source>
        <dbReference type="Proteomes" id="UP000308528"/>
    </source>
</evidence>
<dbReference type="Gene3D" id="1.10.150.130">
    <property type="match status" value="1"/>
</dbReference>
<evidence type="ECO:0000259" key="6">
    <source>
        <dbReference type="PROSITE" id="PS51898"/>
    </source>
</evidence>
<gene>
    <name evidence="8" type="ORF">E4021_15420</name>
</gene>
<evidence type="ECO:0000313" key="8">
    <source>
        <dbReference type="EMBL" id="THH36298.1"/>
    </source>
</evidence>
<feature type="domain" description="Tyr recombinase" evidence="6">
    <location>
        <begin position="209"/>
        <end position="382"/>
    </location>
</feature>
<dbReference type="InterPro" id="IPR050090">
    <property type="entry name" value="Tyrosine_recombinase_XerCD"/>
</dbReference>
<dbReference type="Pfam" id="PF00589">
    <property type="entry name" value="Phage_integrase"/>
    <property type="match status" value="1"/>
</dbReference>
<dbReference type="Pfam" id="PF13495">
    <property type="entry name" value="Phage_int_SAM_4"/>
    <property type="match status" value="1"/>
</dbReference>
<keyword evidence="9" id="KW-1185">Reference proteome</keyword>
<dbReference type="PANTHER" id="PTHR30349">
    <property type="entry name" value="PHAGE INTEGRASE-RELATED"/>
    <property type="match status" value="1"/>
</dbReference>
<comment type="caution">
    <text evidence="8">The sequence shown here is derived from an EMBL/GenBank/DDBJ whole genome shotgun (WGS) entry which is preliminary data.</text>
</comment>
<keyword evidence="2" id="KW-0229">DNA integration</keyword>
<keyword evidence="4" id="KW-0233">DNA recombination</keyword>
<evidence type="ECO:0000256" key="3">
    <source>
        <dbReference type="ARBA" id="ARBA00023125"/>
    </source>
</evidence>
<dbReference type="InterPro" id="IPR044068">
    <property type="entry name" value="CB"/>
</dbReference>
<dbReference type="AlphaFoldDB" id="A0A4S4NDZ7"/>